<evidence type="ECO:0000256" key="3">
    <source>
        <dbReference type="ARBA" id="ARBA00022741"/>
    </source>
</evidence>
<feature type="region of interest" description="Disordered" evidence="10">
    <location>
        <begin position="328"/>
        <end position="363"/>
    </location>
</feature>
<comment type="subunit">
    <text evidence="9">Homodimer.</text>
</comment>
<sequence length="1156" mass="119667">MRFDRLRLSGFKSFVEPTELLIRDGLTGVVGPNGCGKSNLLEALRWVMGESSPKSMRGGGMDDVIFAGTARRPARDFADVTLTIDNRSRRAAAQFNADDVLEVSRRIEREMGSAYRINGREARAKAVQLLFADAATGAHSPALVSQGRVAAIIAAKPVERRALLEEAAGISGLHVRRREAEIRLRAAEANLARLADVMAASEAQAASLRRQARAAAKYRELSEAIRAAEARLLHARWAAAQEEVRAAEAAQDAAEATLNELTRAAARLSAEQANAAAAMPGLRAVEAERAAAVQRLTTARATLLAERAAAVQRLADLDAALAAAQAETERERGRAADSAATQARLAGEREMAERAAAEAEAARGPGMAAAEAAAVASTEAERGLASAVEAHAALLAEARSARAGAEAAKGRAERVGAELARLTRERDAALASRAAQESVAAIAAAEAEVERLAGVAAEAAEAIAAAEAERRAAAGARETVERALTAARSELAGLSAELAALERLAAGAAGKVKGRVALSVAAGFEAALAASLGEDVNAEVGAGAAGEKPVRRWLGAAGEGDPALPAGVRALAAMVEAPVELARRLRQVGVVDGVPEAALLAGLLPGQRLVNREGALWRWDGFFAPPGGAQGAVAESLRQANRLAELKAAVAPAKARVAEVEAELAVQKGAESAAASAEAKGRAARAEAERGREQIAGRLAGLRAAAAQAAARVEAMSASIARLGAEGEAARAEAVAAGAALADLPDASAAAGAVAEARGRAERARAALAAARAEAAGVERSLAEARARMASLGREITEWQGRDAAAAGALEALRRRVAGLGEERARLVSEPAAMGARLGLLEQELGAAEEARGQAGDAVLAAELSLAEVDRAARAANGAVADAREARATMAARVAHAREGIQALHAQVVATFGIAPRALPEALGFARETVEVEGLAARLDGMVAERERLGAVNLLADKELGEIEAGLAVQKQESGELETAIARLRGSIGNLNREGRVRLLEAFRAVDGHFRDLFVTLFGGGAAELRLSESDDVLEAGLEIMAQPPGKKLQSLTLLSGGEQALTACALIFALFLTNPAPICVLDEVDAPLDDANVERFCNLLDHMAGLTETRFLIVTHNAVTMSRMHRLFGVTMAEAGVSQLVSVELREAERLVQRT</sequence>
<keyword evidence="6 9" id="KW-0175">Coiled coil</keyword>
<comment type="domain">
    <text evidence="9">Contains large globular domains required for ATP hydrolysis at each terminus and a third globular domain forming a flexible hinge near the middle of the molecule. These domains are separated by coiled-coil structures.</text>
</comment>
<reference evidence="12 13" key="1">
    <citation type="submission" date="2020-07" db="EMBL/GenBank/DDBJ databases">
        <title>Complete genome sequence for Sandaracinobacter sp. M6.</title>
        <authorList>
            <person name="Tang Y."/>
            <person name="Liu Q."/>
            <person name="Guo Z."/>
            <person name="Lei P."/>
            <person name="Huang B."/>
        </authorList>
    </citation>
    <scope>NUCLEOTIDE SEQUENCE [LARGE SCALE GENOMIC DNA]</scope>
    <source>
        <strain evidence="12 13">M6</strain>
    </source>
</reference>
<organism evidence="12 13">
    <name type="scientific">Sandaracinobacteroides saxicola</name>
    <dbReference type="NCBI Taxonomy" id="2759707"/>
    <lineage>
        <taxon>Bacteria</taxon>
        <taxon>Pseudomonadati</taxon>
        <taxon>Pseudomonadota</taxon>
        <taxon>Alphaproteobacteria</taxon>
        <taxon>Sphingomonadales</taxon>
        <taxon>Sphingosinicellaceae</taxon>
        <taxon>Sandaracinobacteroides</taxon>
    </lineage>
</organism>
<gene>
    <name evidence="9 12" type="primary">smc</name>
    <name evidence="12" type="ORF">H3309_07250</name>
</gene>
<keyword evidence="7" id="KW-0226">DNA condensation</keyword>
<feature type="coiled-coil region" evidence="9">
    <location>
        <begin position="754"/>
        <end position="830"/>
    </location>
</feature>
<dbReference type="InterPro" id="IPR003593">
    <property type="entry name" value="AAA+_ATPase"/>
</dbReference>
<dbReference type="Pfam" id="PF02463">
    <property type="entry name" value="SMC_N"/>
    <property type="match status" value="1"/>
</dbReference>
<dbReference type="InterPro" id="IPR027417">
    <property type="entry name" value="P-loop_NTPase"/>
</dbReference>
<dbReference type="PIRSF" id="PIRSF005719">
    <property type="entry name" value="SMC"/>
    <property type="match status" value="1"/>
</dbReference>
<dbReference type="EMBL" id="CP059851">
    <property type="protein sequence ID" value="QMW24241.1"/>
    <property type="molecule type" value="Genomic_DNA"/>
</dbReference>
<dbReference type="GO" id="GO:0003677">
    <property type="term" value="F:DNA binding"/>
    <property type="evidence" value="ECO:0007669"/>
    <property type="project" value="UniProtKB-UniRule"/>
</dbReference>
<dbReference type="RefSeq" id="WP_182298086.1">
    <property type="nucleotide sequence ID" value="NZ_CP059851.1"/>
</dbReference>
<dbReference type="PANTHER" id="PTHR42963">
    <property type="entry name" value="CHROMOSOME PARTITION PROTEIN MUKB"/>
    <property type="match status" value="1"/>
</dbReference>
<protein>
    <recommendedName>
        <fullName evidence="9">Chromosome partition protein Smc</fullName>
    </recommendedName>
</protein>
<evidence type="ECO:0000256" key="1">
    <source>
        <dbReference type="ARBA" id="ARBA00004496"/>
    </source>
</evidence>
<evidence type="ECO:0000256" key="6">
    <source>
        <dbReference type="ARBA" id="ARBA00023054"/>
    </source>
</evidence>
<dbReference type="InterPro" id="IPR003395">
    <property type="entry name" value="RecF/RecN/SMC_N"/>
</dbReference>
<dbReference type="Gene3D" id="1.10.287.1490">
    <property type="match status" value="1"/>
</dbReference>
<keyword evidence="4" id="KW-0159">Chromosome partition</keyword>
<feature type="coiled-coil region" evidence="9">
    <location>
        <begin position="170"/>
        <end position="278"/>
    </location>
</feature>
<dbReference type="SUPFAM" id="SSF52540">
    <property type="entry name" value="P-loop containing nucleoside triphosphate hydrolases"/>
    <property type="match status" value="1"/>
</dbReference>
<dbReference type="GO" id="GO:0006260">
    <property type="term" value="P:DNA replication"/>
    <property type="evidence" value="ECO:0007669"/>
    <property type="project" value="UniProtKB-UniRule"/>
</dbReference>
<evidence type="ECO:0000256" key="5">
    <source>
        <dbReference type="ARBA" id="ARBA00022840"/>
    </source>
</evidence>
<dbReference type="NCBIfam" id="TIGR02168">
    <property type="entry name" value="SMC_prok_B"/>
    <property type="match status" value="1"/>
</dbReference>
<dbReference type="AlphaFoldDB" id="A0A7G5ILJ9"/>
<accession>A0A7G5ILJ9</accession>
<dbReference type="InterPro" id="IPR024704">
    <property type="entry name" value="SMC"/>
</dbReference>
<dbReference type="Gene3D" id="3.40.50.300">
    <property type="entry name" value="P-loop containing nucleotide triphosphate hydrolases"/>
    <property type="match status" value="2"/>
</dbReference>
<evidence type="ECO:0000256" key="10">
    <source>
        <dbReference type="SAM" id="MobiDB-lite"/>
    </source>
</evidence>
<dbReference type="GO" id="GO:0007062">
    <property type="term" value="P:sister chromatid cohesion"/>
    <property type="evidence" value="ECO:0007669"/>
    <property type="project" value="InterPro"/>
</dbReference>
<dbReference type="FunFam" id="3.40.50.300:FF:000901">
    <property type="entry name" value="Chromosome partition protein Smc"/>
    <property type="match status" value="1"/>
</dbReference>
<feature type="coiled-coil region" evidence="9">
    <location>
        <begin position="405"/>
        <end position="504"/>
    </location>
</feature>
<name>A0A7G5ILJ9_9SPHN</name>
<evidence type="ECO:0000313" key="12">
    <source>
        <dbReference type="EMBL" id="QMW24241.1"/>
    </source>
</evidence>
<keyword evidence="2 9" id="KW-0963">Cytoplasm</keyword>
<keyword evidence="8 9" id="KW-0238">DNA-binding</keyword>
<dbReference type="InterPro" id="IPR050308">
    <property type="entry name" value="MukB/SMC"/>
</dbReference>
<dbReference type="GO" id="GO:0030261">
    <property type="term" value="P:chromosome condensation"/>
    <property type="evidence" value="ECO:0007669"/>
    <property type="project" value="UniProtKB-KW"/>
</dbReference>
<evidence type="ECO:0000259" key="11">
    <source>
        <dbReference type="SMART" id="SM00382"/>
    </source>
</evidence>
<evidence type="ECO:0000256" key="9">
    <source>
        <dbReference type="HAMAP-Rule" id="MF_01894"/>
    </source>
</evidence>
<dbReference type="Proteomes" id="UP000515292">
    <property type="component" value="Chromosome"/>
</dbReference>
<feature type="domain" description="AAA+ ATPase" evidence="11">
    <location>
        <begin position="23"/>
        <end position="185"/>
    </location>
</feature>
<dbReference type="HAMAP" id="MF_01894">
    <property type="entry name" value="Smc_prok"/>
    <property type="match status" value="1"/>
</dbReference>
<proteinExistence type="inferred from homology"/>
<comment type="function">
    <text evidence="9">Required for chromosome condensation and partitioning.</text>
</comment>
<dbReference type="CDD" id="cd03278">
    <property type="entry name" value="ABC_SMC_barmotin"/>
    <property type="match status" value="1"/>
</dbReference>
<comment type="subcellular location">
    <subcellularLocation>
        <location evidence="1 9">Cytoplasm</location>
    </subcellularLocation>
</comment>
<evidence type="ECO:0000256" key="4">
    <source>
        <dbReference type="ARBA" id="ARBA00022829"/>
    </source>
</evidence>
<dbReference type="GO" id="GO:0016887">
    <property type="term" value="F:ATP hydrolysis activity"/>
    <property type="evidence" value="ECO:0007669"/>
    <property type="project" value="InterPro"/>
</dbReference>
<evidence type="ECO:0000256" key="7">
    <source>
        <dbReference type="ARBA" id="ARBA00023067"/>
    </source>
</evidence>
<dbReference type="SUPFAM" id="SSF57997">
    <property type="entry name" value="Tropomyosin"/>
    <property type="match status" value="1"/>
</dbReference>
<keyword evidence="5 9" id="KW-0067">ATP-binding</keyword>
<comment type="similarity">
    <text evidence="9">Belongs to the SMC family.</text>
</comment>
<dbReference type="PANTHER" id="PTHR42963:SF1">
    <property type="entry name" value="DUF4476 DOMAIN-CONTAINING PROTEIN"/>
    <property type="match status" value="1"/>
</dbReference>
<dbReference type="GO" id="GO:0007059">
    <property type="term" value="P:chromosome segregation"/>
    <property type="evidence" value="ECO:0007669"/>
    <property type="project" value="UniProtKB-UniRule"/>
</dbReference>
<feature type="binding site" evidence="9">
    <location>
        <begin position="32"/>
        <end position="39"/>
    </location>
    <ligand>
        <name>ATP</name>
        <dbReference type="ChEBI" id="CHEBI:30616"/>
    </ligand>
</feature>
<dbReference type="SMART" id="SM00382">
    <property type="entry name" value="AAA"/>
    <property type="match status" value="1"/>
</dbReference>
<keyword evidence="3 9" id="KW-0547">Nucleotide-binding</keyword>
<dbReference type="KEGG" id="sand:H3309_07250"/>
<dbReference type="GO" id="GO:0005737">
    <property type="term" value="C:cytoplasm"/>
    <property type="evidence" value="ECO:0007669"/>
    <property type="project" value="UniProtKB-SubCell"/>
</dbReference>
<dbReference type="InterPro" id="IPR011890">
    <property type="entry name" value="SMC_prok"/>
</dbReference>
<evidence type="ECO:0000256" key="8">
    <source>
        <dbReference type="ARBA" id="ARBA00023125"/>
    </source>
</evidence>
<dbReference type="GO" id="GO:0005524">
    <property type="term" value="F:ATP binding"/>
    <property type="evidence" value="ECO:0007669"/>
    <property type="project" value="UniProtKB-UniRule"/>
</dbReference>
<evidence type="ECO:0000313" key="13">
    <source>
        <dbReference type="Proteomes" id="UP000515292"/>
    </source>
</evidence>
<feature type="compositionally biased region" description="Basic and acidic residues" evidence="10">
    <location>
        <begin position="346"/>
        <end position="361"/>
    </location>
</feature>
<evidence type="ECO:0000256" key="2">
    <source>
        <dbReference type="ARBA" id="ARBA00022490"/>
    </source>
</evidence>
<keyword evidence="13" id="KW-1185">Reference proteome</keyword>